<proteinExistence type="predicted"/>
<name>X1PAL4_9ZZZZ</name>
<reference evidence="1" key="1">
    <citation type="journal article" date="2014" name="Front. Microbiol.">
        <title>High frequency of phylogenetically diverse reductive dehalogenase-homologous genes in deep subseafloor sedimentary metagenomes.</title>
        <authorList>
            <person name="Kawai M."/>
            <person name="Futagami T."/>
            <person name="Toyoda A."/>
            <person name="Takaki Y."/>
            <person name="Nishi S."/>
            <person name="Hori S."/>
            <person name="Arai W."/>
            <person name="Tsubouchi T."/>
            <person name="Morono Y."/>
            <person name="Uchiyama I."/>
            <person name="Ito T."/>
            <person name="Fujiyama A."/>
            <person name="Inagaki F."/>
            <person name="Takami H."/>
        </authorList>
    </citation>
    <scope>NUCLEOTIDE SEQUENCE</scope>
    <source>
        <strain evidence="1">Expedition CK06-06</strain>
    </source>
</reference>
<comment type="caution">
    <text evidence="1">The sequence shown here is derived from an EMBL/GenBank/DDBJ whole genome shotgun (WGS) entry which is preliminary data.</text>
</comment>
<sequence length="49" mass="5610">MTLTSNQQKVFDTIKSSMDWMPLRDIIKFSGIPVQSASRCLKTLMKSDM</sequence>
<dbReference type="EMBL" id="BARV01028653">
    <property type="protein sequence ID" value="GAI36055.1"/>
    <property type="molecule type" value="Genomic_DNA"/>
</dbReference>
<organism evidence="1">
    <name type="scientific">marine sediment metagenome</name>
    <dbReference type="NCBI Taxonomy" id="412755"/>
    <lineage>
        <taxon>unclassified sequences</taxon>
        <taxon>metagenomes</taxon>
        <taxon>ecological metagenomes</taxon>
    </lineage>
</organism>
<evidence type="ECO:0000313" key="1">
    <source>
        <dbReference type="EMBL" id="GAI36055.1"/>
    </source>
</evidence>
<gene>
    <name evidence="1" type="ORF">S06H3_45828</name>
</gene>
<feature type="non-terminal residue" evidence="1">
    <location>
        <position position="49"/>
    </location>
</feature>
<protein>
    <submittedName>
        <fullName evidence="1">Uncharacterized protein</fullName>
    </submittedName>
</protein>
<dbReference type="AlphaFoldDB" id="X1PAL4"/>
<accession>X1PAL4</accession>